<gene>
    <name evidence="2" type="ORF">SDC9_195626</name>
</gene>
<sequence length="111" mass="11916">MKKKPILDPKAQTKRARRRYFTAAACLAVCCVFATPALAAGDDPLTAINNLSTFVFAAIKAIGIILLGWGVVQIGMSLQSHDPSQRSTGFLTFFGGLMIAFAKEILDLILS</sequence>
<evidence type="ECO:0000256" key="1">
    <source>
        <dbReference type="SAM" id="Phobius"/>
    </source>
</evidence>
<dbReference type="Pfam" id="PF04956">
    <property type="entry name" value="TrbC"/>
    <property type="match status" value="1"/>
</dbReference>
<dbReference type="InterPro" id="IPR007039">
    <property type="entry name" value="TrbC/VirB2"/>
</dbReference>
<name>A0A645IB23_9ZZZZ</name>
<dbReference type="AlphaFoldDB" id="A0A645IB23"/>
<comment type="caution">
    <text evidence="2">The sequence shown here is derived from an EMBL/GenBank/DDBJ whole genome shotgun (WGS) entry which is preliminary data.</text>
</comment>
<dbReference type="EMBL" id="VSSQ01109976">
    <property type="protein sequence ID" value="MPN48022.1"/>
    <property type="molecule type" value="Genomic_DNA"/>
</dbReference>
<evidence type="ECO:0008006" key="3">
    <source>
        <dbReference type="Google" id="ProtNLM"/>
    </source>
</evidence>
<reference evidence="2" key="1">
    <citation type="submission" date="2019-08" db="EMBL/GenBank/DDBJ databases">
        <authorList>
            <person name="Kucharzyk K."/>
            <person name="Murdoch R.W."/>
            <person name="Higgins S."/>
            <person name="Loffler F."/>
        </authorList>
    </citation>
    <scope>NUCLEOTIDE SEQUENCE</scope>
</reference>
<accession>A0A645IB23</accession>
<organism evidence="2">
    <name type="scientific">bioreactor metagenome</name>
    <dbReference type="NCBI Taxonomy" id="1076179"/>
    <lineage>
        <taxon>unclassified sequences</taxon>
        <taxon>metagenomes</taxon>
        <taxon>ecological metagenomes</taxon>
    </lineage>
</organism>
<evidence type="ECO:0000313" key="2">
    <source>
        <dbReference type="EMBL" id="MPN48022.1"/>
    </source>
</evidence>
<feature type="transmembrane region" description="Helical" evidence="1">
    <location>
        <begin position="55"/>
        <end position="78"/>
    </location>
</feature>
<keyword evidence="1" id="KW-1133">Transmembrane helix</keyword>
<feature type="transmembrane region" description="Helical" evidence="1">
    <location>
        <begin position="90"/>
        <end position="110"/>
    </location>
</feature>
<keyword evidence="1" id="KW-0472">Membrane</keyword>
<keyword evidence="1" id="KW-0812">Transmembrane</keyword>
<protein>
    <recommendedName>
        <fullName evidence="3">Glutamyl-tRNA amidotransferase</fullName>
    </recommendedName>
</protein>
<proteinExistence type="predicted"/>